<evidence type="ECO:0000313" key="3">
    <source>
        <dbReference type="Proteomes" id="UP000886523"/>
    </source>
</evidence>
<organism evidence="2 3">
    <name type="scientific">Hydnum rufescens UP504</name>
    <dbReference type="NCBI Taxonomy" id="1448309"/>
    <lineage>
        <taxon>Eukaryota</taxon>
        <taxon>Fungi</taxon>
        <taxon>Dikarya</taxon>
        <taxon>Basidiomycota</taxon>
        <taxon>Agaricomycotina</taxon>
        <taxon>Agaricomycetes</taxon>
        <taxon>Cantharellales</taxon>
        <taxon>Hydnaceae</taxon>
        <taxon>Hydnum</taxon>
    </lineage>
</organism>
<evidence type="ECO:0000256" key="1">
    <source>
        <dbReference type="SAM" id="Coils"/>
    </source>
</evidence>
<dbReference type="AlphaFoldDB" id="A0A9P6DYW2"/>
<reference evidence="2" key="1">
    <citation type="journal article" date="2020" name="Nat. Commun.">
        <title>Large-scale genome sequencing of mycorrhizal fungi provides insights into the early evolution of symbiotic traits.</title>
        <authorList>
            <person name="Miyauchi S."/>
            <person name="Kiss E."/>
            <person name="Kuo A."/>
            <person name="Drula E."/>
            <person name="Kohler A."/>
            <person name="Sanchez-Garcia M."/>
            <person name="Morin E."/>
            <person name="Andreopoulos B."/>
            <person name="Barry K.W."/>
            <person name="Bonito G."/>
            <person name="Buee M."/>
            <person name="Carver A."/>
            <person name="Chen C."/>
            <person name="Cichocki N."/>
            <person name="Clum A."/>
            <person name="Culley D."/>
            <person name="Crous P.W."/>
            <person name="Fauchery L."/>
            <person name="Girlanda M."/>
            <person name="Hayes R.D."/>
            <person name="Keri Z."/>
            <person name="LaButti K."/>
            <person name="Lipzen A."/>
            <person name="Lombard V."/>
            <person name="Magnuson J."/>
            <person name="Maillard F."/>
            <person name="Murat C."/>
            <person name="Nolan M."/>
            <person name="Ohm R.A."/>
            <person name="Pangilinan J."/>
            <person name="Pereira M.F."/>
            <person name="Perotto S."/>
            <person name="Peter M."/>
            <person name="Pfister S."/>
            <person name="Riley R."/>
            <person name="Sitrit Y."/>
            <person name="Stielow J.B."/>
            <person name="Szollosi G."/>
            <person name="Zifcakova L."/>
            <person name="Stursova M."/>
            <person name="Spatafora J.W."/>
            <person name="Tedersoo L."/>
            <person name="Vaario L.M."/>
            <person name="Yamada A."/>
            <person name="Yan M."/>
            <person name="Wang P."/>
            <person name="Xu J."/>
            <person name="Bruns T."/>
            <person name="Baldrian P."/>
            <person name="Vilgalys R."/>
            <person name="Dunand C."/>
            <person name="Henrissat B."/>
            <person name="Grigoriev I.V."/>
            <person name="Hibbett D."/>
            <person name="Nagy L.G."/>
            <person name="Martin F.M."/>
        </authorList>
    </citation>
    <scope>NUCLEOTIDE SEQUENCE</scope>
    <source>
        <strain evidence="2">UP504</strain>
    </source>
</reference>
<dbReference type="Proteomes" id="UP000886523">
    <property type="component" value="Unassembled WGS sequence"/>
</dbReference>
<feature type="coiled-coil region" evidence="1">
    <location>
        <begin position="268"/>
        <end position="337"/>
    </location>
</feature>
<keyword evidence="1" id="KW-0175">Coiled coil</keyword>
<proteinExistence type="predicted"/>
<dbReference type="EMBL" id="MU128951">
    <property type="protein sequence ID" value="KAF9515350.1"/>
    <property type="molecule type" value="Genomic_DNA"/>
</dbReference>
<name>A0A9P6DYW2_9AGAM</name>
<protein>
    <submittedName>
        <fullName evidence="2">Uncharacterized protein</fullName>
    </submittedName>
</protein>
<accession>A0A9P6DYW2</accession>
<comment type="caution">
    <text evidence="2">The sequence shown here is derived from an EMBL/GenBank/DDBJ whole genome shotgun (WGS) entry which is preliminary data.</text>
</comment>
<keyword evidence="3" id="KW-1185">Reference proteome</keyword>
<sequence length="351" mass="39827">MPVPFLGKVASIFHSSEPQLSLPGSLCPHRKSVNDWCNGVLIAVEETASCSEFHLSKLWHWERSGLFRHEGLTFEFARNDSARVYIKVDRCSYDNDPYTSSVSLLNISGGATRTESLDQDSDNSLLRAKDWVHVLSREELAIYFRSSPANTRFKDVIKSLGTIDFTRGKSTVPPPPNLMDVMLVVKAVSRVRKEYRIWQANCWWLARSIRAFIESKWSRKADSPLPNITIARFDTGAERIIKDQPTIWGLYQQADAQRIEVMNRKSYIEDALRRAGDAERESREEREARLQAEVRVHEVEAKARAEREARIAAEEMARAAEEARGVAEDRIAKLEAQLRDAGGANNLSLPL</sequence>
<evidence type="ECO:0000313" key="2">
    <source>
        <dbReference type="EMBL" id="KAF9515350.1"/>
    </source>
</evidence>
<gene>
    <name evidence="2" type="ORF">BS47DRAFT_1342062</name>
</gene>